<name>A0A6B0GF05_9EURY</name>
<reference evidence="3 4" key="1">
    <citation type="submission" date="2019-12" db="EMBL/GenBank/DDBJ databases">
        <title>Halocatena pleomorpha gen. nov. sp. nov., an extremely halophilic archaeon of family Halobacteriaceae isolated from saltpan soil.</title>
        <authorList>
            <person name="Pal Y."/>
            <person name="Verma A."/>
            <person name="Krishnamurthi S."/>
            <person name="Kumar P."/>
        </authorList>
    </citation>
    <scope>NUCLEOTIDE SEQUENCE [LARGE SCALE GENOMIC DNA]</scope>
    <source>
        <strain evidence="3 4">JCM 16495</strain>
    </source>
</reference>
<keyword evidence="1 3" id="KW-0560">Oxidoreductase</keyword>
<dbReference type="Gene3D" id="3.40.640.10">
    <property type="entry name" value="Type I PLP-dependent aspartate aminotransferase-like (Major domain)"/>
    <property type="match status" value="1"/>
</dbReference>
<evidence type="ECO:0000313" key="3">
    <source>
        <dbReference type="EMBL" id="MWG33402.1"/>
    </source>
</evidence>
<dbReference type="GO" id="GO:0004375">
    <property type="term" value="F:glycine dehydrogenase (decarboxylating) activity"/>
    <property type="evidence" value="ECO:0007669"/>
    <property type="project" value="UniProtKB-EC"/>
</dbReference>
<proteinExistence type="predicted"/>
<dbReference type="InterPro" id="IPR023010">
    <property type="entry name" value="GcvPA"/>
</dbReference>
<dbReference type="InterPro" id="IPR015421">
    <property type="entry name" value="PyrdxlP-dep_Trfase_major"/>
</dbReference>
<dbReference type="NCBIfam" id="NF001696">
    <property type="entry name" value="PRK00451.1"/>
    <property type="match status" value="1"/>
</dbReference>
<dbReference type="PANTHER" id="PTHR42806:SF1">
    <property type="entry name" value="GLYCINE DEHYDROGENASE (DECARBOXYLATING)"/>
    <property type="match status" value="1"/>
</dbReference>
<evidence type="ECO:0000256" key="1">
    <source>
        <dbReference type="ARBA" id="ARBA00023002"/>
    </source>
</evidence>
<dbReference type="Proteomes" id="UP000451471">
    <property type="component" value="Unassembled WGS sequence"/>
</dbReference>
<sequence length="466" mass="50960">MATHHPHMPNATEEATSAMLSAVGASDVEELYEQIPERLRFRGELGLPEPMTEIELQQHVGGLLERNETCESNLNFKGAGCWQHYVPPVCDEIIERREFLTSEWGSPESDKGRNQAWFEFCSQLGELLELDAVGLPVYSWGNAAGFAMRMAHRLTGRTEVLVPESISPERQSVMENYSRLSSGERRLTIETVAFDPETGELDLDDLRERCSSSTAAVYYESPSYLGTIESGAETIADVAHEAGAECIAGVDPITLGVLDSPATHGADIVVGTTQPLGIHMNGGACSGFIASRDEEEYVVEYPTLLLSVTNTATEGELGYAFMPEQLHRSSYGLREDGNDYTGTSVYLWTIANAVYMSLLGKHGFRELGELVVERSHYAAQRLSAIDGVEVRLSPSFFKEFVVDFEDAPVSASEVNDHLKAEGIFGGVLLGEEFPTLGDAALYCVTEVHTQADVDRLVDAVTEVVEA</sequence>
<dbReference type="EMBL" id="WSZK01000007">
    <property type="protein sequence ID" value="MWG33402.1"/>
    <property type="molecule type" value="Genomic_DNA"/>
</dbReference>
<protein>
    <submittedName>
        <fullName evidence="3">Aminomethyl-transferring glycine dehydrogenase subunit GcvPA</fullName>
        <ecNumber evidence="3">1.4.4.2</ecNumber>
    </submittedName>
</protein>
<dbReference type="EC" id="1.4.4.2" evidence="3"/>
<keyword evidence="4" id="KW-1185">Reference proteome</keyword>
<dbReference type="GO" id="GO:0009116">
    <property type="term" value="P:nucleoside metabolic process"/>
    <property type="evidence" value="ECO:0007669"/>
    <property type="project" value="InterPro"/>
</dbReference>
<gene>
    <name evidence="3" type="ORF">GQS65_02675</name>
</gene>
<organism evidence="3 4">
    <name type="scientific">Halomarina oriensis</name>
    <dbReference type="NCBI Taxonomy" id="671145"/>
    <lineage>
        <taxon>Archaea</taxon>
        <taxon>Methanobacteriati</taxon>
        <taxon>Methanobacteriota</taxon>
        <taxon>Stenosarchaea group</taxon>
        <taxon>Halobacteria</taxon>
        <taxon>Halobacteriales</taxon>
        <taxon>Natronomonadaceae</taxon>
        <taxon>Halomarina</taxon>
    </lineage>
</organism>
<dbReference type="InterPro" id="IPR049315">
    <property type="entry name" value="GDC-P_N"/>
</dbReference>
<accession>A0A6B0GF05</accession>
<dbReference type="Pfam" id="PF02347">
    <property type="entry name" value="GDC-P"/>
    <property type="match status" value="1"/>
</dbReference>
<comment type="caution">
    <text evidence="3">The sequence shown here is derived from an EMBL/GenBank/DDBJ whole genome shotgun (WGS) entry which is preliminary data.</text>
</comment>
<dbReference type="InterPro" id="IPR015424">
    <property type="entry name" value="PyrdxlP-dep_Trfase"/>
</dbReference>
<evidence type="ECO:0000313" key="4">
    <source>
        <dbReference type="Proteomes" id="UP000451471"/>
    </source>
</evidence>
<dbReference type="PANTHER" id="PTHR42806">
    <property type="entry name" value="GLYCINE CLEAVAGE SYSTEM P-PROTEIN"/>
    <property type="match status" value="1"/>
</dbReference>
<feature type="domain" description="Glycine cleavage system P-protein N-terminal" evidence="2">
    <location>
        <begin position="11"/>
        <end position="458"/>
    </location>
</feature>
<dbReference type="RefSeq" id="WP_158203134.1">
    <property type="nucleotide sequence ID" value="NZ_WSZK01000007.1"/>
</dbReference>
<dbReference type="SUPFAM" id="SSF53383">
    <property type="entry name" value="PLP-dependent transferases"/>
    <property type="match status" value="1"/>
</dbReference>
<dbReference type="AlphaFoldDB" id="A0A6B0GF05"/>
<evidence type="ECO:0000259" key="2">
    <source>
        <dbReference type="Pfam" id="PF02347"/>
    </source>
</evidence>
<dbReference type="Gene3D" id="3.90.1150.10">
    <property type="entry name" value="Aspartate Aminotransferase, domain 1"/>
    <property type="match status" value="1"/>
</dbReference>
<dbReference type="InterPro" id="IPR015422">
    <property type="entry name" value="PyrdxlP-dep_Trfase_small"/>
</dbReference>
<dbReference type="OrthoDB" id="17655at2157"/>